<dbReference type="Proteomes" id="UP001163046">
    <property type="component" value="Unassembled WGS sequence"/>
</dbReference>
<dbReference type="EMBL" id="MU826369">
    <property type="protein sequence ID" value="KAJ7378055.1"/>
    <property type="molecule type" value="Genomic_DNA"/>
</dbReference>
<sequence>MPVLSTLSPELDKENEKVQEHSVTSAIREAAMLLMATPLLIDGMMPQKGRDRNGSWLGRSSGRVRDVVNRYNTLNDMKPILDKMNGDATPLKRPRDSVDGSEESRGELTTVTMKITETRRTPRK</sequence>
<proteinExistence type="predicted"/>
<feature type="compositionally biased region" description="Basic and acidic residues" evidence="1">
    <location>
        <begin position="10"/>
        <end position="20"/>
    </location>
</feature>
<keyword evidence="3" id="KW-1185">Reference proteome</keyword>
<accession>A0A9W9ZB17</accession>
<gene>
    <name evidence="2" type="ORF">OS493_024717</name>
</gene>
<dbReference type="AlphaFoldDB" id="A0A9W9ZB17"/>
<evidence type="ECO:0000313" key="2">
    <source>
        <dbReference type="EMBL" id="KAJ7378055.1"/>
    </source>
</evidence>
<name>A0A9W9ZB17_9CNID</name>
<feature type="region of interest" description="Disordered" evidence="1">
    <location>
        <begin position="1"/>
        <end position="20"/>
    </location>
</feature>
<reference evidence="2" key="1">
    <citation type="submission" date="2023-01" db="EMBL/GenBank/DDBJ databases">
        <title>Genome assembly of the deep-sea coral Lophelia pertusa.</title>
        <authorList>
            <person name="Herrera S."/>
            <person name="Cordes E."/>
        </authorList>
    </citation>
    <scope>NUCLEOTIDE SEQUENCE</scope>
    <source>
        <strain evidence="2">USNM1676648</strain>
        <tissue evidence="2">Polyp</tissue>
    </source>
</reference>
<evidence type="ECO:0000256" key="1">
    <source>
        <dbReference type="SAM" id="MobiDB-lite"/>
    </source>
</evidence>
<organism evidence="2 3">
    <name type="scientific">Desmophyllum pertusum</name>
    <dbReference type="NCBI Taxonomy" id="174260"/>
    <lineage>
        <taxon>Eukaryota</taxon>
        <taxon>Metazoa</taxon>
        <taxon>Cnidaria</taxon>
        <taxon>Anthozoa</taxon>
        <taxon>Hexacorallia</taxon>
        <taxon>Scleractinia</taxon>
        <taxon>Caryophylliina</taxon>
        <taxon>Caryophylliidae</taxon>
        <taxon>Desmophyllum</taxon>
    </lineage>
</organism>
<comment type="caution">
    <text evidence="2">The sequence shown here is derived from an EMBL/GenBank/DDBJ whole genome shotgun (WGS) entry which is preliminary data.</text>
</comment>
<feature type="region of interest" description="Disordered" evidence="1">
    <location>
        <begin position="78"/>
        <end position="124"/>
    </location>
</feature>
<evidence type="ECO:0000313" key="3">
    <source>
        <dbReference type="Proteomes" id="UP001163046"/>
    </source>
</evidence>
<protein>
    <submittedName>
        <fullName evidence="2">Uncharacterized protein</fullName>
    </submittedName>
</protein>
<feature type="compositionally biased region" description="Basic and acidic residues" evidence="1">
    <location>
        <begin position="93"/>
        <end position="106"/>
    </location>
</feature>